<dbReference type="VEuPathDB" id="FungiDB:ACLA_086730"/>
<dbReference type="HOGENOM" id="CLU_010714_4_1_1"/>
<keyword evidence="4 9" id="KW-0812">Transmembrane</keyword>
<dbReference type="InterPro" id="IPR004240">
    <property type="entry name" value="EMP70"/>
</dbReference>
<evidence type="ECO:0000256" key="5">
    <source>
        <dbReference type="ARBA" id="ARBA00022729"/>
    </source>
</evidence>
<feature type="compositionally biased region" description="Basic and acidic residues" evidence="10">
    <location>
        <begin position="329"/>
        <end position="352"/>
    </location>
</feature>
<feature type="transmembrane region" description="Helical" evidence="9">
    <location>
        <begin position="394"/>
        <end position="421"/>
    </location>
</feature>
<feature type="transmembrane region" description="Helical" evidence="9">
    <location>
        <begin position="584"/>
        <end position="609"/>
    </location>
</feature>
<keyword evidence="7" id="KW-0333">Golgi apparatus</keyword>
<feature type="transmembrane region" description="Helical" evidence="9">
    <location>
        <begin position="657"/>
        <end position="686"/>
    </location>
</feature>
<reference evidence="11 12" key="1">
    <citation type="journal article" date="2008" name="PLoS Genet.">
        <title>Genomic islands in the pathogenic filamentous fungus Aspergillus fumigatus.</title>
        <authorList>
            <person name="Fedorova N.D."/>
            <person name="Khaldi N."/>
            <person name="Joardar V.S."/>
            <person name="Maiti R."/>
            <person name="Amedeo P."/>
            <person name="Anderson M.J."/>
            <person name="Crabtree J."/>
            <person name="Silva J.C."/>
            <person name="Badger J.H."/>
            <person name="Albarraq A."/>
            <person name="Angiuoli S."/>
            <person name="Bussey H."/>
            <person name="Bowyer P."/>
            <person name="Cotty P.J."/>
            <person name="Dyer P.S."/>
            <person name="Egan A."/>
            <person name="Galens K."/>
            <person name="Fraser-Liggett C.M."/>
            <person name="Haas B.J."/>
            <person name="Inman J.M."/>
            <person name="Kent R."/>
            <person name="Lemieux S."/>
            <person name="Malavazi I."/>
            <person name="Orvis J."/>
            <person name="Roemer T."/>
            <person name="Ronning C.M."/>
            <person name="Sundaram J.P."/>
            <person name="Sutton G."/>
            <person name="Turner G."/>
            <person name="Venter J.C."/>
            <person name="White O.R."/>
            <person name="Whitty B.R."/>
            <person name="Youngman P."/>
            <person name="Wolfe K.H."/>
            <person name="Goldman G.H."/>
            <person name="Wortman J.R."/>
            <person name="Jiang B."/>
            <person name="Denning D.W."/>
            <person name="Nierman W.C."/>
        </authorList>
    </citation>
    <scope>NUCLEOTIDE SEQUENCE [LARGE SCALE GENOMIC DNA]</scope>
    <source>
        <strain evidence="12">ATCC 1007 / CBS 513.65 / DSM 816 / NCTC 3887 / NRRL 1</strain>
    </source>
</reference>
<feature type="transmembrane region" description="Helical" evidence="9">
    <location>
        <begin position="547"/>
        <end position="572"/>
    </location>
</feature>
<dbReference type="EMBL" id="DS027060">
    <property type="protein sequence ID" value="EAW06972.1"/>
    <property type="molecule type" value="Genomic_DNA"/>
</dbReference>
<evidence type="ECO:0000313" key="12">
    <source>
        <dbReference type="Proteomes" id="UP000006701"/>
    </source>
</evidence>
<accession>A1CUI5</accession>
<dbReference type="RefSeq" id="XP_001268398.1">
    <property type="nucleotide sequence ID" value="XM_001268397.1"/>
</dbReference>
<evidence type="ECO:0000256" key="4">
    <source>
        <dbReference type="ARBA" id="ARBA00022692"/>
    </source>
</evidence>
<dbReference type="AlphaFoldDB" id="A1CUI5"/>
<dbReference type="GO" id="GO:0016020">
    <property type="term" value="C:membrane"/>
    <property type="evidence" value="ECO:0007669"/>
    <property type="project" value="UniProtKB-SubCell"/>
</dbReference>
<feature type="transmembrane region" description="Helical" evidence="9">
    <location>
        <begin position="494"/>
        <end position="517"/>
    </location>
</feature>
<keyword evidence="12" id="KW-1185">Reference proteome</keyword>
<evidence type="ECO:0000256" key="10">
    <source>
        <dbReference type="SAM" id="MobiDB-lite"/>
    </source>
</evidence>
<feature type="chain" id="PRO_5007360149" description="Transmembrane 9 superfamily member" evidence="9">
    <location>
        <begin position="18"/>
        <end position="696"/>
    </location>
</feature>
<feature type="transmembrane region" description="Helical" evidence="9">
    <location>
        <begin position="427"/>
        <end position="447"/>
    </location>
</feature>
<dbReference type="GO" id="GO:0005794">
    <property type="term" value="C:Golgi apparatus"/>
    <property type="evidence" value="ECO:0007669"/>
    <property type="project" value="UniProtKB-SubCell"/>
</dbReference>
<keyword evidence="8 9" id="KW-0472">Membrane</keyword>
<dbReference type="eggNOG" id="KOG1278">
    <property type="taxonomic scope" value="Eukaryota"/>
</dbReference>
<dbReference type="GO" id="GO:0072657">
    <property type="term" value="P:protein localization to membrane"/>
    <property type="evidence" value="ECO:0007669"/>
    <property type="project" value="TreeGrafter"/>
</dbReference>
<keyword evidence="5 9" id="KW-0732">Signal</keyword>
<protein>
    <recommendedName>
        <fullName evidence="9">Transmembrane 9 superfamily member</fullName>
    </recommendedName>
</protein>
<evidence type="ECO:0000256" key="6">
    <source>
        <dbReference type="ARBA" id="ARBA00022989"/>
    </source>
</evidence>
<dbReference type="KEGG" id="act:ACLA_086730"/>
<feature type="transmembrane region" description="Helical" evidence="9">
    <location>
        <begin position="468"/>
        <end position="488"/>
    </location>
</feature>
<evidence type="ECO:0000313" key="11">
    <source>
        <dbReference type="EMBL" id="EAW06972.1"/>
    </source>
</evidence>
<dbReference type="GeneID" id="4700288"/>
<dbReference type="OrthoDB" id="1666796at2759"/>
<proteinExistence type="inferred from homology"/>
<sequence length="696" mass="78386">MEVRWTIWLLFVSHVCAWYIPGYSVKRYNDDEPIPLLVNKIFSDNTQLQYAYFDLPFVCPPSGKSHGGSPFGSGHSVSLNLGEILRGDRIMTSDFELHMGKNVECQALCTVEVGRKDVKWGRKLIKQGYVAEWIADNLPGATRFVTVDRSRKYYATGFKIGDLDFSPASGKPRYFINNHFNIVIRWRGAPEGGKVVVGFEIYPKSIRSDDYQENGCPKHVHDEHEGLELYIPPNLSRLKELYPGSSYLPEDDDEADDGATLKVPYSYSIYFKEEPGVEWSNRWDLYFNNQDEGSLTHWLAVLNSLTISGVLGVAVFVIWSRTVQGDIKGRGDGAMEDSQHRSRSKSEKKGEGLLDQGADVERDGDVSDDEALEDVSGWKLLHADVFRVPEYSGLLAPLVGSGMQLLFMASGLLILSCLGILNPSFRGGFVSVGMGLFVFAGLFSGYFSGRLYKTFKGVQWRKNTLITALFFPGLVFCLIFILNLFVWAQASSTAIPFGTLVGLLALWLLIQVPLVYLGSWYGFVRAQPWEHPTKTSSIARQIPPQPWYLHSIQGTILTGLPPFAVVFIELLFVFKNLWQDKSGYYYVFGFLSAVSTIVMITVSEVTIIATHSQLCAENYHWWWQSFLTGGSSAFWVFAYCIWYYLFHLHITGFVSSLLFFSYSFLACAVYGLLTGTVGFLTAYAFIRRIYSSVKID</sequence>
<evidence type="ECO:0000256" key="7">
    <source>
        <dbReference type="ARBA" id="ARBA00023034"/>
    </source>
</evidence>
<evidence type="ECO:0000256" key="1">
    <source>
        <dbReference type="ARBA" id="ARBA00004141"/>
    </source>
</evidence>
<feature type="transmembrane region" description="Helical" evidence="9">
    <location>
        <begin position="298"/>
        <end position="320"/>
    </location>
</feature>
<feature type="signal peptide" evidence="9">
    <location>
        <begin position="1"/>
        <end position="17"/>
    </location>
</feature>
<keyword evidence="6 9" id="KW-1133">Transmembrane helix</keyword>
<name>A1CUI5_ASPCL</name>
<evidence type="ECO:0000256" key="2">
    <source>
        <dbReference type="ARBA" id="ARBA00004555"/>
    </source>
</evidence>
<dbReference type="Proteomes" id="UP000006701">
    <property type="component" value="Unassembled WGS sequence"/>
</dbReference>
<comment type="similarity">
    <text evidence="3 9">Belongs to the nonaspanin (TM9SF) (TC 9.A.2) family.</text>
</comment>
<comment type="subcellular location">
    <subcellularLocation>
        <location evidence="2">Golgi apparatus</location>
    </subcellularLocation>
    <subcellularLocation>
        <location evidence="1">Membrane</location>
        <topology evidence="1">Multi-pass membrane protein</topology>
    </subcellularLocation>
</comment>
<evidence type="ECO:0000256" key="9">
    <source>
        <dbReference type="RuleBase" id="RU363079"/>
    </source>
</evidence>
<dbReference type="Pfam" id="PF02990">
    <property type="entry name" value="EMP70"/>
    <property type="match status" value="1"/>
</dbReference>
<evidence type="ECO:0000256" key="8">
    <source>
        <dbReference type="ARBA" id="ARBA00023136"/>
    </source>
</evidence>
<dbReference type="PANTHER" id="PTHR10766:SF55">
    <property type="entry name" value="TRANSMEMBRANE 9 SUPERFAMILY MEMBER 4"/>
    <property type="match status" value="1"/>
</dbReference>
<organism evidence="11 12">
    <name type="scientific">Aspergillus clavatus (strain ATCC 1007 / CBS 513.65 / DSM 816 / NCTC 3887 / NRRL 1 / QM 1276 / 107)</name>
    <dbReference type="NCBI Taxonomy" id="344612"/>
    <lineage>
        <taxon>Eukaryota</taxon>
        <taxon>Fungi</taxon>
        <taxon>Dikarya</taxon>
        <taxon>Ascomycota</taxon>
        <taxon>Pezizomycotina</taxon>
        <taxon>Eurotiomycetes</taxon>
        <taxon>Eurotiomycetidae</taxon>
        <taxon>Eurotiales</taxon>
        <taxon>Aspergillaceae</taxon>
        <taxon>Aspergillus</taxon>
        <taxon>Aspergillus subgen. Fumigati</taxon>
    </lineage>
</organism>
<gene>
    <name evidence="11" type="ORF">ACLA_086730</name>
</gene>
<dbReference type="PANTHER" id="PTHR10766">
    <property type="entry name" value="TRANSMEMBRANE 9 SUPERFAMILY PROTEIN"/>
    <property type="match status" value="1"/>
</dbReference>
<feature type="transmembrane region" description="Helical" evidence="9">
    <location>
        <begin position="621"/>
        <end position="645"/>
    </location>
</feature>
<evidence type="ECO:0000256" key="3">
    <source>
        <dbReference type="ARBA" id="ARBA00005227"/>
    </source>
</evidence>
<dbReference type="OMA" id="VVGFEVY"/>
<feature type="region of interest" description="Disordered" evidence="10">
    <location>
        <begin position="329"/>
        <end position="367"/>
    </location>
</feature>